<dbReference type="Proteomes" id="UP000198744">
    <property type="component" value="Unassembled WGS sequence"/>
</dbReference>
<dbReference type="GO" id="GO:0019068">
    <property type="term" value="P:virion assembly"/>
    <property type="evidence" value="ECO:0007669"/>
    <property type="project" value="InterPro"/>
</dbReference>
<dbReference type="AlphaFoldDB" id="A0A1H8AWM3"/>
<dbReference type="InterPro" id="IPR008018">
    <property type="entry name" value="Phage_tail_attach_FII"/>
</dbReference>
<protein>
    <submittedName>
        <fullName evidence="1">Uncharacterized protein</fullName>
    </submittedName>
</protein>
<dbReference type="STRING" id="43775.SAMN04489760_14214"/>
<organism evidence="1 2">
    <name type="scientific">Syntrophus gentianae</name>
    <dbReference type="NCBI Taxonomy" id="43775"/>
    <lineage>
        <taxon>Bacteria</taxon>
        <taxon>Pseudomonadati</taxon>
        <taxon>Thermodesulfobacteriota</taxon>
        <taxon>Syntrophia</taxon>
        <taxon>Syntrophales</taxon>
        <taxon>Syntrophaceae</taxon>
        <taxon>Syntrophus</taxon>
    </lineage>
</organism>
<gene>
    <name evidence="1" type="ORF">SAMN04489760_14214</name>
</gene>
<keyword evidence="2" id="KW-1185">Reference proteome</keyword>
<evidence type="ECO:0000313" key="2">
    <source>
        <dbReference type="Proteomes" id="UP000198744"/>
    </source>
</evidence>
<accession>A0A1H8AWM3</accession>
<dbReference type="Pfam" id="PF05354">
    <property type="entry name" value="Phage_attach"/>
    <property type="match status" value="1"/>
</dbReference>
<sequence>MGLREDMASALPEMFEVLGEAATFSPSGGTPAACHILIDFNVDLQPDGFQSTAWQRSTVIEAVLSEIGSEPNRGDVFRYNGMHYTVQKVTFNDGLSVKVAVTP</sequence>
<name>A0A1H8AWM3_9BACT</name>
<reference evidence="1 2" key="1">
    <citation type="submission" date="2016-10" db="EMBL/GenBank/DDBJ databases">
        <authorList>
            <person name="de Groot N.N."/>
        </authorList>
    </citation>
    <scope>NUCLEOTIDE SEQUENCE [LARGE SCALE GENOMIC DNA]</scope>
    <source>
        <strain evidence="1 2">DSM 8423</strain>
    </source>
</reference>
<dbReference type="EMBL" id="FOBS01000042">
    <property type="protein sequence ID" value="SEM75140.1"/>
    <property type="molecule type" value="Genomic_DNA"/>
</dbReference>
<proteinExistence type="predicted"/>
<evidence type="ECO:0000313" key="1">
    <source>
        <dbReference type="EMBL" id="SEM75140.1"/>
    </source>
</evidence>
<dbReference type="RefSeq" id="WP_093884798.1">
    <property type="nucleotide sequence ID" value="NZ_FOBS01000042.1"/>
</dbReference>